<dbReference type="Proteomes" id="UP000024837">
    <property type="component" value="Unassembled WGS sequence"/>
</dbReference>
<name>W7HUU0_9PEZI</name>
<evidence type="ECO:0000256" key="1">
    <source>
        <dbReference type="SAM" id="MobiDB-lite"/>
    </source>
</evidence>
<accession>W7HUU0</accession>
<feature type="region of interest" description="Disordered" evidence="1">
    <location>
        <begin position="1"/>
        <end position="45"/>
    </location>
</feature>
<organism evidence="2 3">
    <name type="scientific">Drechslerella stenobrocha 248</name>
    <dbReference type="NCBI Taxonomy" id="1043628"/>
    <lineage>
        <taxon>Eukaryota</taxon>
        <taxon>Fungi</taxon>
        <taxon>Dikarya</taxon>
        <taxon>Ascomycota</taxon>
        <taxon>Pezizomycotina</taxon>
        <taxon>Orbiliomycetes</taxon>
        <taxon>Orbiliales</taxon>
        <taxon>Orbiliaceae</taxon>
        <taxon>Drechslerella</taxon>
    </lineage>
</organism>
<reference evidence="2 3" key="1">
    <citation type="submission" date="2013-05" db="EMBL/GenBank/DDBJ databases">
        <title>Drechslerella stenobrocha genome reveals carnivorous origination and mechanical trapping mechanism of predatory fungi.</title>
        <authorList>
            <person name="Liu X."/>
            <person name="Zhang W."/>
            <person name="Liu K."/>
        </authorList>
    </citation>
    <scope>NUCLEOTIDE SEQUENCE [LARGE SCALE GENOMIC DNA]</scope>
    <source>
        <strain evidence="2 3">248</strain>
    </source>
</reference>
<evidence type="ECO:0000313" key="3">
    <source>
        <dbReference type="Proteomes" id="UP000024837"/>
    </source>
</evidence>
<dbReference type="SUPFAM" id="SSF81383">
    <property type="entry name" value="F-box domain"/>
    <property type="match status" value="1"/>
</dbReference>
<protein>
    <recommendedName>
        <fullName evidence="4">F-box domain-containing protein</fullName>
    </recommendedName>
</protein>
<dbReference type="AlphaFoldDB" id="W7HUU0"/>
<evidence type="ECO:0000313" key="2">
    <source>
        <dbReference type="EMBL" id="EWC43608.1"/>
    </source>
</evidence>
<sequence>MAGSGLSSHSPPDKSSELACTDHEEPPSEEPPSEEHPGTLAPPYAMRPKLTLEGMPLEIILDIACHLPDARSAIKLSCVSREIYLKVAGSQYFWYRFGSRNLARFRAFKNNYDYHKYVIKAVSGQIAGTCQICLEPRTGSHRAGLKKNICARCMYENVIATNTSDETPIRRLPANHPILEVNLKSFIVYFPQTTGIYVVKQQKVCYWLPAFKKEAEAIYGCPWEQLTYKFLDNIRPLVSPKSMQDYSAKLYGRIRIRLLEVYTVCFHNSLNSVITLQGFEDLADRHQNSIKAKAEALRRVAPAEGQTDLANDDWIDATVNDIFDDLLGPRIVGYPQVVRNYKASPAWDIIEDGLVNWLHSAGRRSGRCARCQKRKSPHYFTFRAIVFDAPSFVVHVQQYHPDRLLALDSRWHV</sequence>
<dbReference type="InterPro" id="IPR036047">
    <property type="entry name" value="F-box-like_dom_sf"/>
</dbReference>
<proteinExistence type="predicted"/>
<dbReference type="HOGENOM" id="CLU_799178_0_0_1"/>
<gene>
    <name evidence="2" type="ORF">DRE_01495</name>
</gene>
<dbReference type="EMBL" id="KI966457">
    <property type="protein sequence ID" value="EWC43608.1"/>
    <property type="molecule type" value="Genomic_DNA"/>
</dbReference>
<keyword evidence="3" id="KW-1185">Reference proteome</keyword>
<evidence type="ECO:0008006" key="4">
    <source>
        <dbReference type="Google" id="ProtNLM"/>
    </source>
</evidence>
<feature type="compositionally biased region" description="Basic and acidic residues" evidence="1">
    <location>
        <begin position="11"/>
        <end position="26"/>
    </location>
</feature>
<feature type="compositionally biased region" description="Polar residues" evidence="1">
    <location>
        <begin position="1"/>
        <end position="10"/>
    </location>
</feature>
<dbReference type="OrthoDB" id="5426040at2759"/>